<proteinExistence type="predicted"/>
<sequence length="448" mass="49123">MTSLQGGAVRAKNAGNSGIQEVGVRGLARSWAEYPPPMAPITVRHIVSFSSQDPKHPVENLLSEISAQPWLISPRERGGHLRAELQLEKACHIAYVDIGNCGSAFLQIDVGRSSWPLDRPYVTLLPSTTLMSPADSKQRRGPNGVRMFKEGDFLVDASAERWDRVRISASQPFNKRDLFGLSFIRFRSALEEEQHEAEGPPPKSEDPKMDRTPDSETPQLTRGTESRRENPPEGEGQKSQNRLPPSRVPPHTANPACLSRTALMVLTAAKSRKRRFADTTPPAPPSPHVLGEKSPVPSGSNPAHTPPTPPQKEARNLLGRRRLRMEGPPGRVRARGPERQAAEMGGPPGRRGHRPRTPRPAGKEQQCSSCPICGGYFQLRYLPSHASTCGEDPPPRVVSLSLSEDSSSSDTDTDIIIPEEAESWVSCPICSFRFPSNEIEIHANTCGE</sequence>
<dbReference type="GO" id="GO:0005634">
    <property type="term" value="C:nucleus"/>
    <property type="evidence" value="ECO:0000318"/>
    <property type="project" value="GO_Central"/>
</dbReference>
<protein>
    <submittedName>
        <fullName evidence="5">Short transient receptor potential channel 2 isoform X1</fullName>
    </submittedName>
</protein>
<evidence type="ECO:0000313" key="5">
    <source>
        <dbReference type="RefSeq" id="XP_031753282.1"/>
    </source>
</evidence>
<gene>
    <name evidence="6" type="primary">xndc1n</name>
    <name evidence="5" type="synonym">LOC100491855</name>
    <name evidence="3" type="synonym">XB6033289</name>
</gene>
<accession>A0A6I8R2W6</accession>
<evidence type="ECO:0000313" key="3">
    <source>
        <dbReference type="Ensembl" id="ENSXETP00000075624"/>
    </source>
</evidence>
<dbReference type="Bgee" id="ENSXETG00000036972">
    <property type="expression patterns" value="Expressed in neurula embryo and 12 other cell types or tissues"/>
</dbReference>
<dbReference type="Ensembl" id="ENSXETT00000077586">
    <property type="protein sequence ID" value="ENSXETP00000075624"/>
    <property type="gene ID" value="ENSXETG00000036972"/>
</dbReference>
<dbReference type="GO" id="GO:0000012">
    <property type="term" value="P:single strand break repair"/>
    <property type="evidence" value="ECO:0007669"/>
    <property type="project" value="InterPro"/>
</dbReference>
<name>A0A6I8R2W6_XENTR</name>
<dbReference type="SUPFAM" id="SSF49785">
    <property type="entry name" value="Galactose-binding domain-like"/>
    <property type="match status" value="1"/>
</dbReference>
<dbReference type="Xenbase" id="XB-GENE-6033290">
    <property type="gene designation" value="xndc1n"/>
</dbReference>
<feature type="region of interest" description="Disordered" evidence="1">
    <location>
        <begin position="388"/>
        <end position="412"/>
    </location>
</feature>
<dbReference type="GO" id="GO:0006284">
    <property type="term" value="P:base-excision repair"/>
    <property type="evidence" value="ECO:0000318"/>
    <property type="project" value="GO_Central"/>
</dbReference>
<keyword evidence="5" id="KW-0675">Receptor</keyword>
<dbReference type="OMA" id="LCPICAG"/>
<evidence type="ECO:0000256" key="1">
    <source>
        <dbReference type="SAM" id="MobiDB-lite"/>
    </source>
</evidence>
<dbReference type="Proteomes" id="UP000008143">
    <property type="component" value="Chromosome 2"/>
</dbReference>
<dbReference type="InterPro" id="IPR008979">
    <property type="entry name" value="Galactose-bd-like_sf"/>
</dbReference>
<dbReference type="GeneTree" id="ENSGT00390000004140"/>
<evidence type="ECO:0000259" key="2">
    <source>
        <dbReference type="Pfam" id="PF01834"/>
    </source>
</evidence>
<keyword evidence="4" id="KW-1185">Reference proteome</keyword>
<feature type="region of interest" description="Disordered" evidence="1">
    <location>
        <begin position="191"/>
        <end position="259"/>
    </location>
</feature>
<evidence type="ECO:0000313" key="6">
    <source>
        <dbReference type="Xenbase" id="XB-GENE-6033290"/>
    </source>
</evidence>
<dbReference type="RefSeq" id="XP_031753282.1">
    <property type="nucleotide sequence ID" value="XM_031897422.1"/>
</dbReference>
<dbReference type="InterPro" id="IPR002706">
    <property type="entry name" value="Xrcc1_N"/>
</dbReference>
<reference evidence="5" key="3">
    <citation type="submission" date="2025-04" db="UniProtKB">
        <authorList>
            <consortium name="RefSeq"/>
        </authorList>
    </citation>
    <scope>IDENTIFICATION</scope>
    <source>
        <strain evidence="5">Nigerian</strain>
        <tissue evidence="5">Liver and blood</tissue>
    </source>
</reference>
<reference evidence="3" key="2">
    <citation type="submission" date="2020-05" db="UniProtKB">
        <authorList>
            <consortium name="Ensembl"/>
        </authorList>
    </citation>
    <scope>IDENTIFICATION</scope>
</reference>
<dbReference type="Pfam" id="PF01834">
    <property type="entry name" value="XRCC1_N"/>
    <property type="match status" value="1"/>
</dbReference>
<dbReference type="FunFam" id="2.60.120.260:FF:000025">
    <property type="entry name" value="DNA repair protein XRCC1 isoform X1"/>
    <property type="match status" value="1"/>
</dbReference>
<reference evidence="3" key="1">
    <citation type="journal article" date="2010" name="Science">
        <title>The genome of the Western clawed frog Xenopus tropicalis.</title>
        <authorList>
            <person name="Hellsten U."/>
            <person name="Harland R.M."/>
            <person name="Gilchrist M.J."/>
            <person name="Hendrix D."/>
            <person name="Jurka J."/>
            <person name="Kapitonov V."/>
            <person name="Ovcharenko I."/>
            <person name="Putnam N.H."/>
            <person name="Shu S."/>
            <person name="Taher L."/>
            <person name="Blitz I.L."/>
            <person name="Blumberg B."/>
            <person name="Dichmann D.S."/>
            <person name="Dubchak I."/>
            <person name="Amaya E."/>
            <person name="Detter J.C."/>
            <person name="Fletcher R."/>
            <person name="Gerhard D.S."/>
            <person name="Goodstein D."/>
            <person name="Graves T."/>
            <person name="Grigoriev I.V."/>
            <person name="Grimwood J."/>
            <person name="Kawashima T."/>
            <person name="Lindquist E."/>
            <person name="Lucas S.M."/>
            <person name="Mead P.E."/>
            <person name="Mitros T."/>
            <person name="Ogino H."/>
            <person name="Ohta Y."/>
            <person name="Poliakov A.V."/>
            <person name="Pollet N."/>
            <person name="Robert J."/>
            <person name="Salamov A."/>
            <person name="Sater A.K."/>
            <person name="Schmutz J."/>
            <person name="Terry A."/>
            <person name="Vize P.D."/>
            <person name="Warren W.C."/>
            <person name="Wells D."/>
            <person name="Wills A."/>
            <person name="Wilson R.K."/>
            <person name="Zimmerman L.B."/>
            <person name="Zorn A.M."/>
            <person name="Grainger R."/>
            <person name="Grammer T."/>
            <person name="Khokha M.K."/>
            <person name="Richardson P.M."/>
            <person name="Rokhsar D.S."/>
        </authorList>
    </citation>
    <scope>NUCLEOTIDE SEQUENCE [LARGE SCALE GENOMIC DNA]</scope>
    <source>
        <strain evidence="3">Nigerian</strain>
    </source>
</reference>
<dbReference type="KEGG" id="xtr:100491855"/>
<dbReference type="PANTHER" id="PTHR11370:SF4">
    <property type="entry name" value="DNA-REPAIR PROTEIN XRCC1 N-TERMINAL DOMAIN-CONTAINING PROTEIN"/>
    <property type="match status" value="1"/>
</dbReference>
<feature type="region of interest" description="Disordered" evidence="1">
    <location>
        <begin position="271"/>
        <end position="366"/>
    </location>
</feature>
<feature type="compositionally biased region" description="Low complexity" evidence="1">
    <location>
        <begin position="399"/>
        <end position="410"/>
    </location>
</feature>
<dbReference type="AGR" id="Xenbase:XB-GENE-6033290"/>
<dbReference type="Gene3D" id="2.60.120.260">
    <property type="entry name" value="Galactose-binding domain-like"/>
    <property type="match status" value="1"/>
</dbReference>
<feature type="domain" description="DNA-repair protein Xrcc1 N-terminal" evidence="2">
    <location>
        <begin position="38"/>
        <end position="186"/>
    </location>
</feature>
<dbReference type="AlphaFoldDB" id="A0A6I8R2W6"/>
<organism evidence="3">
    <name type="scientific">Xenopus tropicalis</name>
    <name type="common">Western clawed frog</name>
    <name type="synonym">Silurana tropicalis</name>
    <dbReference type="NCBI Taxonomy" id="8364"/>
    <lineage>
        <taxon>Eukaryota</taxon>
        <taxon>Metazoa</taxon>
        <taxon>Chordata</taxon>
        <taxon>Craniata</taxon>
        <taxon>Vertebrata</taxon>
        <taxon>Euteleostomi</taxon>
        <taxon>Amphibia</taxon>
        <taxon>Batrachia</taxon>
        <taxon>Anura</taxon>
        <taxon>Pipoidea</taxon>
        <taxon>Pipidae</taxon>
        <taxon>Xenopodinae</taxon>
        <taxon>Xenopus</taxon>
        <taxon>Silurana</taxon>
    </lineage>
</organism>
<evidence type="ECO:0000313" key="4">
    <source>
        <dbReference type="Proteomes" id="UP000008143"/>
    </source>
</evidence>
<feature type="compositionally biased region" description="Basic and acidic residues" evidence="1">
    <location>
        <begin position="191"/>
        <end position="214"/>
    </location>
</feature>
<dbReference type="PANTHER" id="PTHR11370">
    <property type="entry name" value="DNA-REPAIR PROTEIN XRCC1"/>
    <property type="match status" value="1"/>
</dbReference>
<dbReference type="OrthoDB" id="25840at2759"/>
<dbReference type="GO" id="GO:0003684">
    <property type="term" value="F:damaged DNA binding"/>
    <property type="evidence" value="ECO:0007669"/>
    <property type="project" value="InterPro"/>
</dbReference>